<evidence type="ECO:0000313" key="1">
    <source>
        <dbReference type="EMBL" id="JAE10747.1"/>
    </source>
</evidence>
<protein>
    <submittedName>
        <fullName evidence="1">Uncharacterized protein</fullName>
    </submittedName>
</protein>
<sequence>MATRRVTRRHETPRRVPRLRHDAFPSAAGVEQLHVRLLPFPDTTVTRDYSIEHCLVREFLKLNRRQA</sequence>
<reference evidence="1" key="2">
    <citation type="journal article" date="2015" name="Data Brief">
        <title>Shoot transcriptome of the giant reed, Arundo donax.</title>
        <authorList>
            <person name="Barrero R.A."/>
            <person name="Guerrero F.D."/>
            <person name="Moolhuijzen P."/>
            <person name="Goolsby J.A."/>
            <person name="Tidwell J."/>
            <person name="Bellgard S.E."/>
            <person name="Bellgard M.I."/>
        </authorList>
    </citation>
    <scope>NUCLEOTIDE SEQUENCE</scope>
    <source>
        <tissue evidence="1">Shoot tissue taken approximately 20 cm above the soil surface</tissue>
    </source>
</reference>
<name>A0A0A9FEG0_ARUDO</name>
<accession>A0A0A9FEG0</accession>
<organism evidence="1">
    <name type="scientific">Arundo donax</name>
    <name type="common">Giant reed</name>
    <name type="synonym">Donax arundinaceus</name>
    <dbReference type="NCBI Taxonomy" id="35708"/>
    <lineage>
        <taxon>Eukaryota</taxon>
        <taxon>Viridiplantae</taxon>
        <taxon>Streptophyta</taxon>
        <taxon>Embryophyta</taxon>
        <taxon>Tracheophyta</taxon>
        <taxon>Spermatophyta</taxon>
        <taxon>Magnoliopsida</taxon>
        <taxon>Liliopsida</taxon>
        <taxon>Poales</taxon>
        <taxon>Poaceae</taxon>
        <taxon>PACMAD clade</taxon>
        <taxon>Arundinoideae</taxon>
        <taxon>Arundineae</taxon>
        <taxon>Arundo</taxon>
    </lineage>
</organism>
<reference evidence="1" key="1">
    <citation type="submission" date="2014-09" db="EMBL/GenBank/DDBJ databases">
        <authorList>
            <person name="Magalhaes I.L.F."/>
            <person name="Oliveira U."/>
            <person name="Santos F.R."/>
            <person name="Vidigal T.H.D.A."/>
            <person name="Brescovit A.D."/>
            <person name="Santos A.J."/>
        </authorList>
    </citation>
    <scope>NUCLEOTIDE SEQUENCE</scope>
    <source>
        <tissue evidence="1">Shoot tissue taken approximately 20 cm above the soil surface</tissue>
    </source>
</reference>
<dbReference type="EMBL" id="GBRH01187149">
    <property type="protein sequence ID" value="JAE10747.1"/>
    <property type="molecule type" value="Transcribed_RNA"/>
</dbReference>
<proteinExistence type="predicted"/>
<dbReference type="AlphaFoldDB" id="A0A0A9FEG0"/>